<dbReference type="Proteomes" id="UP000656077">
    <property type="component" value="Unassembled WGS sequence"/>
</dbReference>
<evidence type="ECO:0000313" key="2">
    <source>
        <dbReference type="Proteomes" id="UP000656077"/>
    </source>
</evidence>
<comment type="caution">
    <text evidence="1">The sequence shown here is derived from an EMBL/GenBank/DDBJ whole genome shotgun (WGS) entry which is preliminary data.</text>
</comment>
<name>A0A964RSG3_9CLOT</name>
<dbReference type="RefSeq" id="WP_160361545.1">
    <property type="nucleotide sequence ID" value="NZ_WSRQ01000091.1"/>
</dbReference>
<proteinExistence type="predicted"/>
<dbReference type="InterPro" id="IPR046905">
    <property type="entry name" value="ABC-3C_MC1"/>
</dbReference>
<protein>
    <submittedName>
        <fullName evidence="1">Uncharacterized protein</fullName>
    </submittedName>
</protein>
<sequence>MLEIDEKALSLLEKSSRFDKYSNITCWKEEHNSLPIYIFSIELDKENDLENIWEKVNNDIALYFQSEIENEVSRWNIYIFFLVKGNVRPIIKYKIEQDKYCARKIVLDNYMHQENISECIEKRLFRLGIQEEVINNEESLLEKISQKNGELVKIIKLNSDIKIIAQQYLEVQK</sequence>
<organism evidence="1 2">
    <name type="scientific">Clostridium chromiireducens</name>
    <dbReference type="NCBI Taxonomy" id="225345"/>
    <lineage>
        <taxon>Bacteria</taxon>
        <taxon>Bacillati</taxon>
        <taxon>Bacillota</taxon>
        <taxon>Clostridia</taxon>
        <taxon>Eubacteriales</taxon>
        <taxon>Clostridiaceae</taxon>
        <taxon>Clostridium</taxon>
    </lineage>
</organism>
<gene>
    <name evidence="1" type="ORF">GKZ28_25925</name>
</gene>
<reference evidence="1" key="1">
    <citation type="submission" date="2019-12" db="EMBL/GenBank/DDBJ databases">
        <title>Microbes associate with the intestines of laboratory mice.</title>
        <authorList>
            <person name="Navarre W."/>
            <person name="Wong E."/>
        </authorList>
    </citation>
    <scope>NUCLEOTIDE SEQUENCE</scope>
    <source>
        <strain evidence="1">NM79_F5</strain>
    </source>
</reference>
<dbReference type="Pfam" id="PF20289">
    <property type="entry name" value="MComp1"/>
    <property type="match status" value="1"/>
</dbReference>
<dbReference type="AlphaFoldDB" id="A0A964RSG3"/>
<accession>A0A964RSG3</accession>
<evidence type="ECO:0000313" key="1">
    <source>
        <dbReference type="EMBL" id="MVX67094.1"/>
    </source>
</evidence>
<dbReference type="EMBL" id="WSRQ01000091">
    <property type="protein sequence ID" value="MVX67094.1"/>
    <property type="molecule type" value="Genomic_DNA"/>
</dbReference>